<keyword evidence="2" id="KW-1185">Reference proteome</keyword>
<evidence type="ECO:0008006" key="3">
    <source>
        <dbReference type="Google" id="ProtNLM"/>
    </source>
</evidence>
<evidence type="ECO:0000313" key="1">
    <source>
        <dbReference type="EMBL" id="CUK08464.1"/>
    </source>
</evidence>
<accession>A0A0P1IV02</accession>
<gene>
    <name evidence="1" type="ORF">PH7735_03249</name>
</gene>
<dbReference type="Proteomes" id="UP000051870">
    <property type="component" value="Unassembled WGS sequence"/>
</dbReference>
<evidence type="ECO:0000313" key="2">
    <source>
        <dbReference type="Proteomes" id="UP000051870"/>
    </source>
</evidence>
<dbReference type="AlphaFoldDB" id="A0A0P1IV02"/>
<reference evidence="2" key="1">
    <citation type="submission" date="2015-09" db="EMBL/GenBank/DDBJ databases">
        <authorList>
            <person name="Rodrigo-Torres Lidia"/>
            <person name="Arahal R.David."/>
        </authorList>
    </citation>
    <scope>NUCLEOTIDE SEQUENCE [LARGE SCALE GENOMIC DNA]</scope>
    <source>
        <strain evidence="2">CECT 7735</strain>
    </source>
</reference>
<protein>
    <recommendedName>
        <fullName evidence="3">Transposase</fullName>
    </recommendedName>
</protein>
<organism evidence="1 2">
    <name type="scientific">Shimia thalassica</name>
    <dbReference type="NCBI Taxonomy" id="1715693"/>
    <lineage>
        <taxon>Bacteria</taxon>
        <taxon>Pseudomonadati</taxon>
        <taxon>Pseudomonadota</taxon>
        <taxon>Alphaproteobacteria</taxon>
        <taxon>Rhodobacterales</taxon>
        <taxon>Roseobacteraceae</taxon>
    </lineage>
</organism>
<proteinExistence type="predicted"/>
<dbReference type="EMBL" id="CYTW01000004">
    <property type="protein sequence ID" value="CUK08464.1"/>
    <property type="molecule type" value="Genomic_DNA"/>
</dbReference>
<sequence>MPTAEFSRKHGLSQGGFYKFISNYRGIEVSDAVKLKALDDLKAKIQWLPTDTMLDNVVLK</sequence>
<name>A0A0P1IV02_9RHOB</name>